<dbReference type="Pfam" id="PF04082">
    <property type="entry name" value="Fungal_trans"/>
    <property type="match status" value="1"/>
</dbReference>
<evidence type="ECO:0000313" key="9">
    <source>
        <dbReference type="Proteomes" id="UP000288429"/>
    </source>
</evidence>
<feature type="region of interest" description="Disordered" evidence="6">
    <location>
        <begin position="29"/>
        <end position="114"/>
    </location>
</feature>
<dbReference type="PANTHER" id="PTHR47338:SF5">
    <property type="entry name" value="ZN(II)2CYS6 TRANSCRIPTION FACTOR (EUROFUNG)"/>
    <property type="match status" value="1"/>
</dbReference>
<dbReference type="PROSITE" id="PS50048">
    <property type="entry name" value="ZN2_CY6_FUNGAL_2"/>
    <property type="match status" value="1"/>
</dbReference>
<evidence type="ECO:0000256" key="6">
    <source>
        <dbReference type="SAM" id="MobiDB-lite"/>
    </source>
</evidence>
<accession>A0A428UZK6</accession>
<keyword evidence="4" id="KW-0804">Transcription</keyword>
<feature type="compositionally biased region" description="Basic and acidic residues" evidence="6">
    <location>
        <begin position="184"/>
        <end position="194"/>
    </location>
</feature>
<dbReference type="AlphaFoldDB" id="A0A428UZK6"/>
<keyword evidence="3" id="KW-0805">Transcription regulation</keyword>
<evidence type="ECO:0000313" key="8">
    <source>
        <dbReference type="EMBL" id="RSM19738.1"/>
    </source>
</evidence>
<dbReference type="GO" id="GO:0000981">
    <property type="term" value="F:DNA-binding transcription factor activity, RNA polymerase II-specific"/>
    <property type="evidence" value="ECO:0007669"/>
    <property type="project" value="InterPro"/>
</dbReference>
<organism evidence="8 9">
    <name type="scientific">Fusarium ambrosium</name>
    <dbReference type="NCBI Taxonomy" id="131363"/>
    <lineage>
        <taxon>Eukaryota</taxon>
        <taxon>Fungi</taxon>
        <taxon>Dikarya</taxon>
        <taxon>Ascomycota</taxon>
        <taxon>Pezizomycotina</taxon>
        <taxon>Sordariomycetes</taxon>
        <taxon>Hypocreomycetidae</taxon>
        <taxon>Hypocreales</taxon>
        <taxon>Nectriaceae</taxon>
        <taxon>Fusarium</taxon>
        <taxon>Fusarium solani species complex</taxon>
    </lineage>
</organism>
<comment type="caution">
    <text evidence="8">The sequence shown here is derived from an EMBL/GenBank/DDBJ whole genome shotgun (WGS) entry which is preliminary data.</text>
</comment>
<evidence type="ECO:0000259" key="7">
    <source>
        <dbReference type="PROSITE" id="PS50048"/>
    </source>
</evidence>
<dbReference type="CDD" id="cd12148">
    <property type="entry name" value="fungal_TF_MHR"/>
    <property type="match status" value="1"/>
</dbReference>
<dbReference type="Gene3D" id="4.10.240.10">
    <property type="entry name" value="Zn(2)-C6 fungal-type DNA-binding domain"/>
    <property type="match status" value="1"/>
</dbReference>
<dbReference type="GO" id="GO:0005634">
    <property type="term" value="C:nucleus"/>
    <property type="evidence" value="ECO:0007669"/>
    <property type="project" value="UniProtKB-SubCell"/>
</dbReference>
<dbReference type="Pfam" id="PF00172">
    <property type="entry name" value="Zn_clus"/>
    <property type="match status" value="1"/>
</dbReference>
<dbReference type="GO" id="GO:0003677">
    <property type="term" value="F:DNA binding"/>
    <property type="evidence" value="ECO:0007669"/>
    <property type="project" value="InterPro"/>
</dbReference>
<dbReference type="PROSITE" id="PS00463">
    <property type="entry name" value="ZN2_CY6_FUNGAL_1"/>
    <property type="match status" value="1"/>
</dbReference>
<gene>
    <name evidence="8" type="ORF">CDV31_001369</name>
</gene>
<comment type="subcellular location">
    <subcellularLocation>
        <location evidence="1">Nucleus</location>
    </subcellularLocation>
</comment>
<dbReference type="SUPFAM" id="SSF57701">
    <property type="entry name" value="Zn2/Cys6 DNA-binding domain"/>
    <property type="match status" value="1"/>
</dbReference>
<dbReference type="InterPro" id="IPR007219">
    <property type="entry name" value="XnlR_reg_dom"/>
</dbReference>
<dbReference type="PANTHER" id="PTHR47338">
    <property type="entry name" value="ZN(II)2CYS6 TRANSCRIPTION FACTOR (EUROFUNG)-RELATED"/>
    <property type="match status" value="1"/>
</dbReference>
<dbReference type="GO" id="GO:0006351">
    <property type="term" value="P:DNA-templated transcription"/>
    <property type="evidence" value="ECO:0007669"/>
    <property type="project" value="InterPro"/>
</dbReference>
<keyword evidence="9" id="KW-1185">Reference proteome</keyword>
<dbReference type="CDD" id="cd00067">
    <property type="entry name" value="GAL4"/>
    <property type="match status" value="1"/>
</dbReference>
<proteinExistence type="predicted"/>
<feature type="region of interest" description="Disordered" evidence="6">
    <location>
        <begin position="728"/>
        <end position="766"/>
    </location>
</feature>
<dbReference type="GO" id="GO:0008270">
    <property type="term" value="F:zinc ion binding"/>
    <property type="evidence" value="ECO:0007669"/>
    <property type="project" value="InterPro"/>
</dbReference>
<evidence type="ECO:0000256" key="5">
    <source>
        <dbReference type="ARBA" id="ARBA00023242"/>
    </source>
</evidence>
<dbReference type="InterPro" id="IPR050815">
    <property type="entry name" value="TF_fung"/>
</dbReference>
<sequence length="898" mass="99954">MSTSHLHSNTISESNLAKIASQLRIQSILSPADPEADELSNASSNQSTPKRKIEEVSSAPEATPPVSHRAGFLEGQSRPDVGDFEPAGGHTDDHRPIAHSSTREGKKASKMRQPMRSSIACLRCRRSKIKCDNDGGNSPCDTCIKGGHQCQYPEATSLAPKRIEPPASGRQEKDGPHERKRARKMDEAPGLDSEKSTAYAEEILAYPFLTIELWDQLFAIYKQHFATELSFIHLPTLKEKMSRRQGQKQHHSSELNLVLLGILTLTARFHTDLVKYVTHLSSQQGGNVRPRTLQHKPDPMAASEFFANALTTALGPLRTAMTVATVERIQAFLMLGLFEWSQRHTFSNSGAWMYVGVAIRMAKLLKLGLDDHFMKIRETRAAVAYGPRTRSSETGIIRESRRRTMYSCLVLDRMMACGGERTMSIPLESIGIQLPCSEMAFDLALDVYTGHLKCPEESISRKISDDSTLSRFVQLVEIWSDISQYSTAGGRSQETIPPRDSQSTFRRLRERLDRFHMDLPDTFTLSRQNYYRHDNHQATNTYVSLHMLSSVCQIILGRELLPFLPIRYGRPQGTQDQTRFWEEAVDNAFRASRDILDLVEICKDKLPQSCLTVFAVWLSGFMAVYAHQFPVMDIQQRMAISESIERDMDENTSVLEGATTKTACQALHKLTKCLPVAQNYLTYLEELNQYFADAKNDFNQQANNTDPMPKPSFGVRRLSIRPIGDMVLDESDTKADKASPQPPSDDGHRSQHDEGSDRSRGSSWEPVRLMTVTEDHQGASNYSHGPSISPALSFSAVGSSAGLRSGLAESPPVVLEHRGEGLSVKAAPMGDASKPPFSLSESQLLLPGLDEGLFQQNIPEFSMEKLEMIESQRIGKVLNDLEEFAGAGSLGIGIPWAG</sequence>
<feature type="region of interest" description="Disordered" evidence="6">
    <location>
        <begin position="155"/>
        <end position="194"/>
    </location>
</feature>
<name>A0A428UZK6_9HYPO</name>
<dbReference type="InterPro" id="IPR001138">
    <property type="entry name" value="Zn2Cys6_DnaBD"/>
</dbReference>
<evidence type="ECO:0000256" key="1">
    <source>
        <dbReference type="ARBA" id="ARBA00004123"/>
    </source>
</evidence>
<dbReference type="EMBL" id="NIZV01000010">
    <property type="protein sequence ID" value="RSM19738.1"/>
    <property type="molecule type" value="Genomic_DNA"/>
</dbReference>
<evidence type="ECO:0000256" key="4">
    <source>
        <dbReference type="ARBA" id="ARBA00023163"/>
    </source>
</evidence>
<reference evidence="8 9" key="1">
    <citation type="submission" date="2017-06" db="EMBL/GenBank/DDBJ databases">
        <title>Cmopartive genomic analysis of Ambrosia Fusariam Clade fungi.</title>
        <authorList>
            <person name="Stajich J.E."/>
            <person name="Carrillo J."/>
            <person name="Kijimoto T."/>
            <person name="Eskalen A."/>
            <person name="O'Donnell K."/>
            <person name="Kasson M."/>
        </authorList>
    </citation>
    <scope>NUCLEOTIDE SEQUENCE [LARGE SCALE GENOMIC DNA]</scope>
    <source>
        <strain evidence="8 9">NRRL 20438</strain>
    </source>
</reference>
<dbReference type="SMART" id="SM00066">
    <property type="entry name" value="GAL4"/>
    <property type="match status" value="1"/>
</dbReference>
<feature type="compositionally biased region" description="Basic and acidic residues" evidence="6">
    <location>
        <begin position="90"/>
        <end position="107"/>
    </location>
</feature>
<dbReference type="InterPro" id="IPR036864">
    <property type="entry name" value="Zn2-C6_fun-type_DNA-bd_sf"/>
</dbReference>
<feature type="domain" description="Zn(2)-C6 fungal-type" evidence="7">
    <location>
        <begin position="120"/>
        <end position="152"/>
    </location>
</feature>
<protein>
    <recommendedName>
        <fullName evidence="7">Zn(2)-C6 fungal-type domain-containing protein</fullName>
    </recommendedName>
</protein>
<dbReference type="Proteomes" id="UP000288429">
    <property type="component" value="Unassembled WGS sequence"/>
</dbReference>
<feature type="compositionally biased region" description="Basic and acidic residues" evidence="6">
    <location>
        <begin position="745"/>
        <end position="760"/>
    </location>
</feature>
<dbReference type="SMART" id="SM00906">
    <property type="entry name" value="Fungal_trans"/>
    <property type="match status" value="1"/>
</dbReference>
<keyword evidence="2" id="KW-0479">Metal-binding</keyword>
<evidence type="ECO:0000256" key="3">
    <source>
        <dbReference type="ARBA" id="ARBA00023015"/>
    </source>
</evidence>
<evidence type="ECO:0000256" key="2">
    <source>
        <dbReference type="ARBA" id="ARBA00022723"/>
    </source>
</evidence>
<keyword evidence="5" id="KW-0539">Nucleus</keyword>